<dbReference type="Pfam" id="PF03775">
    <property type="entry name" value="MinC_C"/>
    <property type="match status" value="1"/>
</dbReference>
<gene>
    <name evidence="5 8" type="primary">minC</name>
    <name evidence="8" type="ORF">V2H45_23070</name>
</gene>
<feature type="region of interest" description="Disordered" evidence="6">
    <location>
        <begin position="1"/>
        <end position="72"/>
    </location>
</feature>
<comment type="similarity">
    <text evidence="5">Belongs to the MinC family.</text>
</comment>
<evidence type="ECO:0000256" key="1">
    <source>
        <dbReference type="ARBA" id="ARBA00022618"/>
    </source>
</evidence>
<proteinExistence type="inferred from homology"/>
<feature type="compositionally biased region" description="Polar residues" evidence="6">
    <location>
        <begin position="1"/>
        <end position="11"/>
    </location>
</feature>
<dbReference type="GO" id="GO:1901891">
    <property type="term" value="P:regulation of cell septum assembly"/>
    <property type="evidence" value="ECO:0007669"/>
    <property type="project" value="InterPro"/>
</dbReference>
<dbReference type="InterPro" id="IPR013033">
    <property type="entry name" value="MinC"/>
</dbReference>
<keyword evidence="1 5" id="KW-0132">Cell division</keyword>
<comment type="caution">
    <text evidence="8">The sequence shown here is derived from an EMBL/GenBank/DDBJ whole genome shotgun (WGS) entry which is preliminary data.</text>
</comment>
<organism evidence="8 9">
    <name type="scientific">Tumidithrix elongata BACA0141</name>
    <dbReference type="NCBI Taxonomy" id="2716417"/>
    <lineage>
        <taxon>Bacteria</taxon>
        <taxon>Bacillati</taxon>
        <taxon>Cyanobacteriota</taxon>
        <taxon>Cyanophyceae</taxon>
        <taxon>Pseudanabaenales</taxon>
        <taxon>Pseudanabaenaceae</taxon>
        <taxon>Tumidithrix</taxon>
        <taxon>Tumidithrix elongata</taxon>
    </lineage>
</organism>
<evidence type="ECO:0000313" key="8">
    <source>
        <dbReference type="EMBL" id="MEE3719627.1"/>
    </source>
</evidence>
<keyword evidence="2 5" id="KW-0717">Septation</keyword>
<evidence type="ECO:0000256" key="6">
    <source>
        <dbReference type="SAM" id="MobiDB-lite"/>
    </source>
</evidence>
<dbReference type="InterPro" id="IPR016098">
    <property type="entry name" value="CAP/MinC_C"/>
</dbReference>
<dbReference type="Proteomes" id="UP001333818">
    <property type="component" value="Unassembled WGS sequence"/>
</dbReference>
<evidence type="ECO:0000256" key="4">
    <source>
        <dbReference type="ARBA" id="ARBA00046874"/>
    </source>
</evidence>
<feature type="domain" description="Septum formation inhibitor MinC C-terminal" evidence="7">
    <location>
        <begin position="238"/>
        <end position="327"/>
    </location>
</feature>
<feature type="compositionally biased region" description="Basic and acidic residues" evidence="6">
    <location>
        <begin position="51"/>
        <end position="72"/>
    </location>
</feature>
<dbReference type="Gene3D" id="3.30.160.540">
    <property type="match status" value="1"/>
</dbReference>
<keyword evidence="3 5" id="KW-0131">Cell cycle</keyword>
<dbReference type="NCBIfam" id="TIGR01222">
    <property type="entry name" value="minC"/>
    <property type="match status" value="1"/>
</dbReference>
<evidence type="ECO:0000259" key="7">
    <source>
        <dbReference type="Pfam" id="PF03775"/>
    </source>
</evidence>
<dbReference type="GO" id="GO:0000902">
    <property type="term" value="P:cell morphogenesis"/>
    <property type="evidence" value="ECO:0007669"/>
    <property type="project" value="InterPro"/>
</dbReference>
<dbReference type="HAMAP" id="MF_00267">
    <property type="entry name" value="MinC"/>
    <property type="match status" value="1"/>
</dbReference>
<dbReference type="SUPFAM" id="SSF63848">
    <property type="entry name" value="Cell-division inhibitor MinC, C-terminal domain"/>
    <property type="match status" value="1"/>
</dbReference>
<accession>A0AAW9Q2Y8</accession>
<dbReference type="EMBL" id="JAZBJZ010000151">
    <property type="protein sequence ID" value="MEE3719627.1"/>
    <property type="molecule type" value="Genomic_DNA"/>
</dbReference>
<dbReference type="InterPro" id="IPR005526">
    <property type="entry name" value="Septum_form_inhib_MinC_C"/>
</dbReference>
<comment type="subunit">
    <text evidence="4 5">Interacts with MinD and FtsZ.</text>
</comment>
<dbReference type="PANTHER" id="PTHR34108:SF1">
    <property type="entry name" value="SEPTUM SITE-DETERMINING PROTEIN MINC"/>
    <property type="match status" value="1"/>
</dbReference>
<keyword evidence="9" id="KW-1185">Reference proteome</keyword>
<feature type="compositionally biased region" description="Low complexity" evidence="6">
    <location>
        <begin position="12"/>
        <end position="32"/>
    </location>
</feature>
<evidence type="ECO:0000256" key="2">
    <source>
        <dbReference type="ARBA" id="ARBA00023210"/>
    </source>
</evidence>
<dbReference type="GO" id="GO:0000917">
    <property type="term" value="P:division septum assembly"/>
    <property type="evidence" value="ECO:0007669"/>
    <property type="project" value="UniProtKB-KW"/>
</dbReference>
<dbReference type="InterPro" id="IPR036145">
    <property type="entry name" value="MinC_C_sf"/>
</dbReference>
<protein>
    <recommendedName>
        <fullName evidence="5">Probable septum site-determining protein MinC</fullName>
    </recommendedName>
</protein>
<evidence type="ECO:0000256" key="3">
    <source>
        <dbReference type="ARBA" id="ARBA00023306"/>
    </source>
</evidence>
<evidence type="ECO:0000256" key="5">
    <source>
        <dbReference type="HAMAP-Rule" id="MF_00267"/>
    </source>
</evidence>
<dbReference type="PANTHER" id="PTHR34108">
    <property type="entry name" value="SEPTUM SITE-DETERMINING PROTEIN MINC"/>
    <property type="match status" value="1"/>
</dbReference>
<name>A0AAW9Q2Y8_9CYAN</name>
<sequence length="350" mass="37465">MNPDESVTTIKSPPETSSSEGSASLSSVQASGDKVSGASTSKGDLSALKVIGDKASDDKTSEKKISADKASKGDLSSLEFPEVVAEPESVKPESDPALSLLNDISQVRFKTIAGKLNLILPTDRDLQDTEGASYSTFSWTEMLEQLEQRMQAGARFWQPRTQVYLQVGDRLLDARQMQELAEALQVYELTLHSIATHRRQTAINAATAGFSVEQGTLLHNLPGFNPIPTDPIEDPLYVKMTVRSGTEIRHAGTVIVYGDVNAGGEIIADGDIIVWGKLKGVAHAGAKGNAQAVIMALHLEATQIRIADFIARVETPSTTFCPEVALVSTVGVPNIRIVKAVDHASLKTTT</sequence>
<dbReference type="AlphaFoldDB" id="A0AAW9Q2Y8"/>
<evidence type="ECO:0000313" key="9">
    <source>
        <dbReference type="Proteomes" id="UP001333818"/>
    </source>
</evidence>
<dbReference type="Gene3D" id="2.160.20.70">
    <property type="match status" value="1"/>
</dbReference>
<reference evidence="8" key="1">
    <citation type="submission" date="2024-01" db="EMBL/GenBank/DDBJ databases">
        <title>Bank of Algae and Cyanobacteria of the Azores (BACA) strain genomes.</title>
        <authorList>
            <person name="Luz R."/>
            <person name="Cordeiro R."/>
            <person name="Fonseca A."/>
            <person name="Goncalves V."/>
        </authorList>
    </citation>
    <scope>NUCLEOTIDE SEQUENCE</scope>
    <source>
        <strain evidence="8">BACA0141</strain>
    </source>
</reference>
<comment type="function">
    <text evidence="5">Cell division inhibitor that blocks the formation of polar Z ring septums. Rapidly oscillates between the poles of the cell to destabilize FtsZ filaments that have formed before they mature into polar Z rings. Prevents FtsZ polymerization.</text>
</comment>